<dbReference type="GeneID" id="34447516"/>
<dbReference type="EMBL" id="LYCR01000010">
    <property type="protein sequence ID" value="OGM49300.1"/>
    <property type="molecule type" value="Genomic_DNA"/>
</dbReference>
<comment type="caution">
    <text evidence="2">The sequence shown here is derived from an EMBL/GenBank/DDBJ whole genome shotgun (WGS) entry which is preliminary data.</text>
</comment>
<dbReference type="OrthoDB" id="408373at2759"/>
<accession>A0A1F8AC35</accession>
<dbReference type="PANTHER" id="PTHR37017">
    <property type="entry name" value="AB HYDROLASE-1 DOMAIN-CONTAINING PROTEIN-RELATED"/>
    <property type="match status" value="1"/>
</dbReference>
<protein>
    <recommendedName>
        <fullName evidence="4">AB hydrolase-1 domain-containing protein</fullName>
    </recommendedName>
</protein>
<proteinExistence type="predicted"/>
<dbReference type="InterPro" id="IPR029058">
    <property type="entry name" value="AB_hydrolase_fold"/>
</dbReference>
<name>A0A1F8AC35_9EURO</name>
<sequence length="198" mass="21333">MHSYGGCVGTDAAQDFLSPVVPSPTTTTTTNKNQTPGAAAGGGGGGIIHLLYLCAYILPPGSSIQTIMDKAGVDDTLWAQFMDDDEAGLTMPRDPGLWFYEGLEQKTVDRCVQALVRFPVSVLREKTNGDAWRRCPVTYVRTERDYAVPGAFQDLMLDGVRGEEGVEIRVLGFEACHSVFLSNVEDLVAVAAGVVRDM</sequence>
<evidence type="ECO:0000256" key="1">
    <source>
        <dbReference type="SAM" id="MobiDB-lite"/>
    </source>
</evidence>
<evidence type="ECO:0008006" key="4">
    <source>
        <dbReference type="Google" id="ProtNLM"/>
    </source>
</evidence>
<reference evidence="2 3" key="1">
    <citation type="journal article" date="2016" name="Genome Biol. Evol.">
        <title>Draft genome sequence of an aflatoxigenic Aspergillus species, A. bombycis.</title>
        <authorList>
            <person name="Moore G.G."/>
            <person name="Mack B.M."/>
            <person name="Beltz S.B."/>
            <person name="Gilbert M.K."/>
        </authorList>
    </citation>
    <scope>NUCLEOTIDE SEQUENCE [LARGE SCALE GENOMIC DNA]</scope>
    <source>
        <strain evidence="3">NRRL 26010</strain>
    </source>
</reference>
<feature type="compositionally biased region" description="Low complexity" evidence="1">
    <location>
        <begin position="18"/>
        <end position="30"/>
    </location>
</feature>
<dbReference type="RefSeq" id="XP_022393017.1">
    <property type="nucleotide sequence ID" value="XM_022531256.1"/>
</dbReference>
<evidence type="ECO:0000313" key="3">
    <source>
        <dbReference type="Proteomes" id="UP000179179"/>
    </source>
</evidence>
<feature type="region of interest" description="Disordered" evidence="1">
    <location>
        <begin position="18"/>
        <end position="37"/>
    </location>
</feature>
<dbReference type="PANTHER" id="PTHR37017:SF11">
    <property type="entry name" value="ESTERASE_LIPASE_THIOESTERASE DOMAIN-CONTAINING PROTEIN"/>
    <property type="match status" value="1"/>
</dbReference>
<evidence type="ECO:0000313" key="2">
    <source>
        <dbReference type="EMBL" id="OGM49300.1"/>
    </source>
</evidence>
<dbReference type="Proteomes" id="UP000179179">
    <property type="component" value="Unassembled WGS sequence"/>
</dbReference>
<dbReference type="STRING" id="109264.A0A1F8AC35"/>
<dbReference type="AlphaFoldDB" id="A0A1F8AC35"/>
<gene>
    <name evidence="2" type="ORF">ABOM_004126</name>
</gene>
<keyword evidence="3" id="KW-1185">Reference proteome</keyword>
<dbReference type="Gene3D" id="3.40.50.1820">
    <property type="entry name" value="alpha/beta hydrolase"/>
    <property type="match status" value="1"/>
</dbReference>
<organism evidence="2 3">
    <name type="scientific">Aspergillus bombycis</name>
    <dbReference type="NCBI Taxonomy" id="109264"/>
    <lineage>
        <taxon>Eukaryota</taxon>
        <taxon>Fungi</taxon>
        <taxon>Dikarya</taxon>
        <taxon>Ascomycota</taxon>
        <taxon>Pezizomycotina</taxon>
        <taxon>Eurotiomycetes</taxon>
        <taxon>Eurotiomycetidae</taxon>
        <taxon>Eurotiales</taxon>
        <taxon>Aspergillaceae</taxon>
        <taxon>Aspergillus</taxon>
    </lineage>
</organism>
<dbReference type="InterPro" id="IPR052897">
    <property type="entry name" value="Sec-Metab_Biosynth_Hydrolase"/>
</dbReference>